<protein>
    <submittedName>
        <fullName evidence="4">Predicted aconitase subunit 1</fullName>
    </submittedName>
</protein>
<feature type="domain" description="Phosphomevalonate dehydratase large subunit-like" evidence="3">
    <location>
        <begin position="8"/>
        <end position="411"/>
    </location>
</feature>
<dbReference type="RefSeq" id="WP_089337475.1">
    <property type="nucleotide sequence ID" value="NZ_FZNO01000017.1"/>
</dbReference>
<evidence type="ECO:0000256" key="1">
    <source>
        <dbReference type="ARBA" id="ARBA00023004"/>
    </source>
</evidence>
<evidence type="ECO:0000313" key="4">
    <source>
        <dbReference type="EMBL" id="SNR65606.1"/>
    </source>
</evidence>
<keyword evidence="5" id="KW-1185">Reference proteome</keyword>
<accession>A0A238Y2U0</accession>
<dbReference type="PANTHER" id="PTHR36577">
    <property type="entry name" value="DUF521 DOMAIN PROTEIN (AFU_ORTHOLOGUE AFUA_6G00490)"/>
    <property type="match status" value="1"/>
</dbReference>
<dbReference type="AlphaFoldDB" id="A0A238Y2U0"/>
<evidence type="ECO:0000256" key="2">
    <source>
        <dbReference type="ARBA" id="ARBA00023239"/>
    </source>
</evidence>
<sequence>MTSAAPDLTAEEQGMLAGDQGPAVALCMRLIVGVARAGGAERLVPIESAHGDGCLYHGAAGLEFTERLVELGGRVRVRTTLNVGSLDLLHPGMVRADPELAGNGRRLMDAHVALGCEPTWSCAPYQTGHRPAQGSHVAWAESNAIAFVNSVLGARTDRYGDFLDLAAAVTGRVPFAGLHRREARTAELVLDLSGVSPAMLEHDAVWPAIGALLGDVAGTRVAALTGLPGDLDDGGRTEDRLKALGATAASAGGVALFHVVGVTPEAPTLGAAVRPGAPLLPVSTAELRQARDRLTTVTAGRLDAVSLGTPHFSLAEFAQLAAELEAGPPFADSVAVYVSTSRGVLQQAQALGYAGTVQRAGGRIVTDTCTYVTPVLDPGVRTVMTNSGKWAWYAPANLGIDTVLGSLAECVASARLGEVVRDEHVWV</sequence>
<dbReference type="GO" id="GO:0016829">
    <property type="term" value="F:lyase activity"/>
    <property type="evidence" value="ECO:0007669"/>
    <property type="project" value="UniProtKB-KW"/>
</dbReference>
<dbReference type="Pfam" id="PF04412">
    <property type="entry name" value="AcnX"/>
    <property type="match status" value="1"/>
</dbReference>
<keyword evidence="2" id="KW-0456">Lyase</keyword>
<dbReference type="CDD" id="cd01355">
    <property type="entry name" value="AcnX"/>
    <property type="match status" value="1"/>
</dbReference>
<evidence type="ECO:0000259" key="3">
    <source>
        <dbReference type="Pfam" id="PF04412"/>
    </source>
</evidence>
<keyword evidence="1" id="KW-0408">Iron</keyword>
<dbReference type="PANTHER" id="PTHR36577:SF3">
    <property type="entry name" value="DUF521 DOMAIN PROTEIN (AFU_ORTHOLOGUE AFUA_6G00490)"/>
    <property type="match status" value="1"/>
</dbReference>
<gene>
    <name evidence="4" type="ORF">SAMN06272737_11777</name>
</gene>
<dbReference type="EMBL" id="FZNO01000017">
    <property type="protein sequence ID" value="SNR65606.1"/>
    <property type="molecule type" value="Genomic_DNA"/>
</dbReference>
<proteinExistence type="predicted"/>
<name>A0A238Y2U0_9ACTN</name>
<evidence type="ECO:0000313" key="5">
    <source>
        <dbReference type="Proteomes" id="UP000198403"/>
    </source>
</evidence>
<reference evidence="4 5" key="1">
    <citation type="submission" date="2017-06" db="EMBL/GenBank/DDBJ databases">
        <authorList>
            <person name="Kim H.J."/>
            <person name="Triplett B.A."/>
        </authorList>
    </citation>
    <scope>NUCLEOTIDE SEQUENCE [LARGE SCALE GENOMIC DNA]</scope>
    <source>
        <strain evidence="4 5">DSM 44272</strain>
    </source>
</reference>
<dbReference type="InterPro" id="IPR007506">
    <property type="entry name" value="PMDh-L-like_dom"/>
</dbReference>
<dbReference type="Proteomes" id="UP000198403">
    <property type="component" value="Unassembled WGS sequence"/>
</dbReference>
<organism evidence="4 5">
    <name type="scientific">Blastococcus mobilis</name>
    <dbReference type="NCBI Taxonomy" id="1938746"/>
    <lineage>
        <taxon>Bacteria</taxon>
        <taxon>Bacillati</taxon>
        <taxon>Actinomycetota</taxon>
        <taxon>Actinomycetes</taxon>
        <taxon>Geodermatophilales</taxon>
        <taxon>Geodermatophilaceae</taxon>
        <taxon>Blastococcus</taxon>
    </lineage>
</organism>
<dbReference type="OrthoDB" id="1550274at2"/>